<dbReference type="VEuPathDB" id="ToxoDB:BESB_078040"/>
<keyword evidence="2" id="KW-1185">Reference proteome</keyword>
<dbReference type="EMBL" id="NWUJ01000008">
    <property type="protein sequence ID" value="PFH33587.1"/>
    <property type="molecule type" value="Genomic_DNA"/>
</dbReference>
<evidence type="ECO:0000313" key="1">
    <source>
        <dbReference type="EMBL" id="PFH33587.1"/>
    </source>
</evidence>
<dbReference type="OrthoDB" id="447110at2759"/>
<comment type="caution">
    <text evidence="1">The sequence shown here is derived from an EMBL/GenBank/DDBJ whole genome shotgun (WGS) entry which is preliminary data.</text>
</comment>
<proteinExistence type="predicted"/>
<sequence>MVRWPLSQAAIGSRQSASACEKPPLFCTRVGVARASRFCSKSSDVEGHQGGPAPGGCSARAAPSPTHIFAASSSRGFSSLPLLDAAVDASTSASSSGLTSDSLSRFLTQCVNQLLPGAASSAALSLSRFALPALSQTETGVFLSFATRCRGGDDLARSSVSMAISAVGPSVCLGGQEARVHARGERRAEDESGAQELCEKLFSSQIFRVGEDATSCRPAVRLWRAVPGRCALKGSGVAAPTTGDVPDGAGEGTRFLKQSPVFEEASHLVGRQKNMQETGRWAAGAAAEPVRVFSVETLKDLIGKWWIQLWKGNRWKGPQRNKWKWYHRHGYWATRKKLIDFTKYRRYGYHERRGLGKPRMQFWENPSHHKRLKKAIRFW</sequence>
<accession>A0A2A9MDA0</accession>
<organism evidence="1 2">
    <name type="scientific">Besnoitia besnoiti</name>
    <name type="common">Apicomplexan protozoan</name>
    <dbReference type="NCBI Taxonomy" id="94643"/>
    <lineage>
        <taxon>Eukaryota</taxon>
        <taxon>Sar</taxon>
        <taxon>Alveolata</taxon>
        <taxon>Apicomplexa</taxon>
        <taxon>Conoidasida</taxon>
        <taxon>Coccidia</taxon>
        <taxon>Eucoccidiorida</taxon>
        <taxon>Eimeriorina</taxon>
        <taxon>Sarcocystidae</taxon>
        <taxon>Besnoitia</taxon>
    </lineage>
</organism>
<dbReference type="Proteomes" id="UP000224006">
    <property type="component" value="Chromosome VII"/>
</dbReference>
<gene>
    <name evidence="1" type="ORF">BESB_078040</name>
</gene>
<dbReference type="GeneID" id="40312730"/>
<dbReference type="AlphaFoldDB" id="A0A2A9MDA0"/>
<name>A0A2A9MDA0_BESBE</name>
<dbReference type="KEGG" id="bbes:BESB_078040"/>
<evidence type="ECO:0000313" key="2">
    <source>
        <dbReference type="Proteomes" id="UP000224006"/>
    </source>
</evidence>
<dbReference type="RefSeq" id="XP_029217596.1">
    <property type="nucleotide sequence ID" value="XM_029366165.1"/>
</dbReference>
<protein>
    <submittedName>
        <fullName evidence="1">Uncharacterized protein</fullName>
    </submittedName>
</protein>
<reference evidence="1 2" key="1">
    <citation type="submission" date="2017-09" db="EMBL/GenBank/DDBJ databases">
        <title>Genome sequencing of Besnoitia besnoiti strain Bb-Ger1.</title>
        <authorList>
            <person name="Schares G."/>
            <person name="Venepally P."/>
            <person name="Lorenzi H.A."/>
        </authorList>
    </citation>
    <scope>NUCLEOTIDE SEQUENCE [LARGE SCALE GENOMIC DNA]</scope>
    <source>
        <strain evidence="1 2">Bb-Ger1</strain>
    </source>
</reference>